<feature type="transmembrane region" description="Helical" evidence="1">
    <location>
        <begin position="232"/>
        <end position="253"/>
    </location>
</feature>
<protein>
    <submittedName>
        <fullName evidence="2">Uncharacterized protein</fullName>
    </submittedName>
</protein>
<evidence type="ECO:0000256" key="1">
    <source>
        <dbReference type="SAM" id="Phobius"/>
    </source>
</evidence>
<sequence>MESDRWIDGLCRPDPSRNFGGSLLAGSLGSGWNSLMATRNCGRLKIKSWPLIYINGIASRKSYREGWRSFRYRVRSRRRRGYLFSSPTTSGSFALQLLRSRWLSVSPSRLANPSRLRRLSPLFAIPSRDQALLLRFSFSREPPDRLLPPEAPPPFFGSNTQPKSPLRPFSCTSQPKPTPSPPFGLLFASAKALRRLLFAIPSRDRAIRRTPLPLSRELNPDLPSSFDCNVSFLFLFLFSFFFFFFFFFFYFFYFFFYFFYLFFFFFIIFFFFSLFFFTFLLIFFFHSSF</sequence>
<feature type="transmembrane region" description="Helical" evidence="1">
    <location>
        <begin position="259"/>
        <end position="285"/>
    </location>
</feature>
<accession>A0ABD0V9I5</accession>
<proteinExistence type="predicted"/>
<name>A0ABD0V9I5_DENTH</name>
<comment type="caution">
    <text evidence="2">The sequence shown here is derived from an EMBL/GenBank/DDBJ whole genome shotgun (WGS) entry which is preliminary data.</text>
</comment>
<dbReference type="AlphaFoldDB" id="A0ABD0V9I5"/>
<evidence type="ECO:0000313" key="3">
    <source>
        <dbReference type="Proteomes" id="UP001552299"/>
    </source>
</evidence>
<keyword evidence="1" id="KW-0472">Membrane</keyword>
<keyword evidence="3" id="KW-1185">Reference proteome</keyword>
<gene>
    <name evidence="2" type="ORF">M5K25_008320</name>
</gene>
<keyword evidence="1" id="KW-1133">Transmembrane helix</keyword>
<keyword evidence="1" id="KW-0812">Transmembrane</keyword>
<reference evidence="2 3" key="1">
    <citation type="journal article" date="2024" name="Plant Biotechnol. J.">
        <title>Dendrobium thyrsiflorum genome and its molecular insights into genes involved in important horticultural traits.</title>
        <authorList>
            <person name="Chen B."/>
            <person name="Wang J.Y."/>
            <person name="Zheng P.J."/>
            <person name="Li K.L."/>
            <person name="Liang Y.M."/>
            <person name="Chen X.F."/>
            <person name="Zhang C."/>
            <person name="Zhao X."/>
            <person name="He X."/>
            <person name="Zhang G.Q."/>
            <person name="Liu Z.J."/>
            <person name="Xu Q."/>
        </authorList>
    </citation>
    <scope>NUCLEOTIDE SEQUENCE [LARGE SCALE GENOMIC DNA]</scope>
    <source>
        <strain evidence="2">GZMU011</strain>
    </source>
</reference>
<organism evidence="2 3">
    <name type="scientific">Dendrobium thyrsiflorum</name>
    <name type="common">Pinecone-like raceme dendrobium</name>
    <name type="synonym">Orchid</name>
    <dbReference type="NCBI Taxonomy" id="117978"/>
    <lineage>
        <taxon>Eukaryota</taxon>
        <taxon>Viridiplantae</taxon>
        <taxon>Streptophyta</taxon>
        <taxon>Embryophyta</taxon>
        <taxon>Tracheophyta</taxon>
        <taxon>Spermatophyta</taxon>
        <taxon>Magnoliopsida</taxon>
        <taxon>Liliopsida</taxon>
        <taxon>Asparagales</taxon>
        <taxon>Orchidaceae</taxon>
        <taxon>Epidendroideae</taxon>
        <taxon>Malaxideae</taxon>
        <taxon>Dendrobiinae</taxon>
        <taxon>Dendrobium</taxon>
    </lineage>
</organism>
<dbReference type="Proteomes" id="UP001552299">
    <property type="component" value="Unassembled WGS sequence"/>
</dbReference>
<dbReference type="EMBL" id="JANQDX010000007">
    <property type="protein sequence ID" value="KAL0921263.1"/>
    <property type="molecule type" value="Genomic_DNA"/>
</dbReference>
<evidence type="ECO:0000313" key="2">
    <source>
        <dbReference type="EMBL" id="KAL0921263.1"/>
    </source>
</evidence>